<feature type="transmembrane region" description="Helical" evidence="2">
    <location>
        <begin position="40"/>
        <end position="59"/>
    </location>
</feature>
<dbReference type="RefSeq" id="WP_378197755.1">
    <property type="nucleotide sequence ID" value="NZ_JBHLZP010000042.1"/>
</dbReference>
<evidence type="ECO:0000256" key="1">
    <source>
        <dbReference type="SAM" id="MobiDB-lite"/>
    </source>
</evidence>
<keyword evidence="2" id="KW-1133">Transmembrane helix</keyword>
<evidence type="ECO:0000313" key="3">
    <source>
        <dbReference type="EMBL" id="MFB9832213.1"/>
    </source>
</evidence>
<keyword evidence="2" id="KW-0812">Transmembrane</keyword>
<organism evidence="3 4">
    <name type="scientific">Actinoallomurus acaciae</name>
    <dbReference type="NCBI Taxonomy" id="502577"/>
    <lineage>
        <taxon>Bacteria</taxon>
        <taxon>Bacillati</taxon>
        <taxon>Actinomycetota</taxon>
        <taxon>Actinomycetes</taxon>
        <taxon>Streptosporangiales</taxon>
        <taxon>Thermomonosporaceae</taxon>
        <taxon>Actinoallomurus</taxon>
    </lineage>
</organism>
<proteinExistence type="predicted"/>
<feature type="region of interest" description="Disordered" evidence="1">
    <location>
        <begin position="66"/>
        <end position="123"/>
    </location>
</feature>
<gene>
    <name evidence="3" type="ORF">ACFFNX_08435</name>
</gene>
<reference evidence="3 4" key="1">
    <citation type="submission" date="2024-09" db="EMBL/GenBank/DDBJ databases">
        <authorList>
            <person name="Sun Q."/>
            <person name="Mori K."/>
        </authorList>
    </citation>
    <scope>NUCLEOTIDE SEQUENCE [LARGE SCALE GENOMIC DNA]</scope>
    <source>
        <strain evidence="3 4">TBRC 0563</strain>
    </source>
</reference>
<feature type="compositionally biased region" description="Low complexity" evidence="1">
    <location>
        <begin position="97"/>
        <end position="110"/>
    </location>
</feature>
<dbReference type="Proteomes" id="UP001589627">
    <property type="component" value="Unassembled WGS sequence"/>
</dbReference>
<feature type="compositionally biased region" description="Polar residues" evidence="1">
    <location>
        <begin position="77"/>
        <end position="91"/>
    </location>
</feature>
<comment type="caution">
    <text evidence="3">The sequence shown here is derived from an EMBL/GenBank/DDBJ whole genome shotgun (WGS) entry which is preliminary data.</text>
</comment>
<evidence type="ECO:0000256" key="2">
    <source>
        <dbReference type="SAM" id="Phobius"/>
    </source>
</evidence>
<name>A0ABV5YB28_9ACTN</name>
<accession>A0ABV5YB28</accession>
<feature type="region of interest" description="Disordered" evidence="1">
    <location>
        <begin position="13"/>
        <end position="34"/>
    </location>
</feature>
<sequence>MDLENELRQAMADHVTDVSAPGTLATDAKRRHHRTVRRRAAFAVGAAGVIVAAGMIPAYHTIRPQTVGADGPAGRKNGQQTARTPSASPTPSVDARSSSPGAGSKGSPSAERPKRPAADQGPDLGAVKALLGYLPRGLTAKPCTTEHTGTKETKTCRWSGSTGWIEVRLVHDGGLKTPSDLGLAPPLAKAFRVHGHPGLRSDGPAVPSQIMWIERHGLGVWVGVSPSLGGSITRIADSVNVT</sequence>
<keyword evidence="2" id="KW-0472">Membrane</keyword>
<protein>
    <submittedName>
        <fullName evidence="3">Uncharacterized protein</fullName>
    </submittedName>
</protein>
<keyword evidence="4" id="KW-1185">Reference proteome</keyword>
<dbReference type="EMBL" id="JBHLZP010000042">
    <property type="protein sequence ID" value="MFB9832213.1"/>
    <property type="molecule type" value="Genomic_DNA"/>
</dbReference>
<evidence type="ECO:0000313" key="4">
    <source>
        <dbReference type="Proteomes" id="UP001589627"/>
    </source>
</evidence>